<dbReference type="NCBIfam" id="NF009487">
    <property type="entry name" value="PRK12849.1"/>
    <property type="match status" value="1"/>
</dbReference>
<dbReference type="InterPro" id="IPR018370">
    <property type="entry name" value="Chaperonin_Cpn60_CS"/>
</dbReference>
<gene>
    <name evidence="9" type="ORF">M8523_12580</name>
</gene>
<dbReference type="InterPro" id="IPR001844">
    <property type="entry name" value="Cpn60/GroEL"/>
</dbReference>
<dbReference type="CDD" id="cd03344">
    <property type="entry name" value="GroEL"/>
    <property type="match status" value="1"/>
</dbReference>
<evidence type="ECO:0000313" key="9">
    <source>
        <dbReference type="EMBL" id="MCW6508856.1"/>
    </source>
</evidence>
<dbReference type="GO" id="GO:0005524">
    <property type="term" value="F:ATP binding"/>
    <property type="evidence" value="ECO:0007669"/>
    <property type="project" value="UniProtKB-KW"/>
</dbReference>
<dbReference type="InterPro" id="IPR027410">
    <property type="entry name" value="TCP-1-like_intermed_sf"/>
</dbReference>
<name>A0AA41YUK7_9HYPH</name>
<evidence type="ECO:0000256" key="3">
    <source>
        <dbReference type="ARBA" id="ARBA00022741"/>
    </source>
</evidence>
<organism evidence="9 10">
    <name type="scientific">Lichenifustis flavocetrariae</name>
    <dbReference type="NCBI Taxonomy" id="2949735"/>
    <lineage>
        <taxon>Bacteria</taxon>
        <taxon>Pseudomonadati</taxon>
        <taxon>Pseudomonadota</taxon>
        <taxon>Alphaproteobacteria</taxon>
        <taxon>Hyphomicrobiales</taxon>
        <taxon>Lichenihabitantaceae</taxon>
        <taxon>Lichenifustis</taxon>
    </lineage>
</organism>
<sequence>MPNIMLHDDEARKALGRGVAKMARAVRGTLGPRGMNAIIDRPIGTPIVSRDGVSIASEIELECPFENMGAQVLREVSKQTNEVAGDGTTTATVLADVLVQGGLQCLAAGANPVELVEGLDRAVTEIIAALKQSAKSLDGAKGLRAIASIAANDAKLGALVAEAFERAGNQGIVAVEFGNTVETTLEVVEGMAFERGYLSHHMVTDVERMQAVLDAPYILMTDHKIQSMEELAGVFSLIEKSGRPLLLIAEEIAPPVIMQLLARREKTGIPVAAIHPPEYGHWRKAMLEDIAITTGGRVISRDLGGKIEKAELADLGSARQVRISSSKTLITAGNGKPKTVAARREQVMRQYDAAPENIERDKFQERIAKLSGGTAIIMAGGATPVEQKRRTQLIEDSINATRAAIEEGIVAGGGVAMLKIAPHLDALIGTLDGSTRQGAELLQRSLSRPLFYIAANCGLNGESEVTKVAKSHNGHGLDARTGGSVDMMSAGIIDPVKVTYSAIRNAASVAGLILTTQTLIAKKPDNYDPTSGPALGGGAELL</sequence>
<evidence type="ECO:0000256" key="4">
    <source>
        <dbReference type="ARBA" id="ARBA00022840"/>
    </source>
</evidence>
<dbReference type="PROSITE" id="PS00296">
    <property type="entry name" value="CHAPERONINS_CPN60"/>
    <property type="match status" value="1"/>
</dbReference>
<dbReference type="InterPro" id="IPR002423">
    <property type="entry name" value="Cpn60/GroEL/TCP-1"/>
</dbReference>
<keyword evidence="6" id="KW-0413">Isomerase</keyword>
<dbReference type="Gene3D" id="1.10.560.10">
    <property type="entry name" value="GroEL-like equatorial domain"/>
    <property type="match status" value="1"/>
</dbReference>
<dbReference type="Proteomes" id="UP001165667">
    <property type="component" value="Unassembled WGS sequence"/>
</dbReference>
<evidence type="ECO:0000256" key="1">
    <source>
        <dbReference type="ARBA" id="ARBA00006607"/>
    </source>
</evidence>
<dbReference type="SUPFAM" id="SSF48592">
    <property type="entry name" value="GroEL equatorial domain-like"/>
    <property type="match status" value="1"/>
</dbReference>
<dbReference type="Pfam" id="PF00118">
    <property type="entry name" value="Cpn60_TCP1"/>
    <property type="match status" value="1"/>
</dbReference>
<dbReference type="PRINTS" id="PR00298">
    <property type="entry name" value="CHAPERONIN60"/>
</dbReference>
<protein>
    <recommendedName>
        <fullName evidence="8">60 kDa chaperonin</fullName>
    </recommendedName>
</protein>
<keyword evidence="10" id="KW-1185">Reference proteome</keyword>
<keyword evidence="2" id="KW-0963">Cytoplasm</keyword>
<evidence type="ECO:0000256" key="8">
    <source>
        <dbReference type="RuleBase" id="RU000419"/>
    </source>
</evidence>
<dbReference type="Gene3D" id="3.30.260.10">
    <property type="entry name" value="TCP-1-like chaperonin intermediate domain"/>
    <property type="match status" value="1"/>
</dbReference>
<comment type="function">
    <text evidence="8">Together with its co-chaperonin GroES, plays an essential role in assisting protein folding. The GroEL-GroES system forms a nano-cage that allows encapsulation of the non-native substrate proteins and provides a physical environment optimized to promote and accelerate protein folding.</text>
</comment>
<comment type="similarity">
    <text evidence="1 7">Belongs to the chaperonin (HSP60) family.</text>
</comment>
<dbReference type="GO" id="GO:0140662">
    <property type="term" value="F:ATP-dependent protein folding chaperone"/>
    <property type="evidence" value="ECO:0007669"/>
    <property type="project" value="InterPro"/>
</dbReference>
<comment type="subunit">
    <text evidence="8">Forms a cylinder of 14 subunits composed of two heptameric rings stacked back-to-back. Interacts with the co-chaperonin GroES.</text>
</comment>
<proteinExistence type="inferred from homology"/>
<dbReference type="InterPro" id="IPR027413">
    <property type="entry name" value="GROEL-like_equatorial_sf"/>
</dbReference>
<evidence type="ECO:0000256" key="2">
    <source>
        <dbReference type="ARBA" id="ARBA00022490"/>
    </source>
</evidence>
<keyword evidence="5" id="KW-0143">Chaperone</keyword>
<dbReference type="Gene3D" id="3.50.7.10">
    <property type="entry name" value="GroEL"/>
    <property type="match status" value="1"/>
</dbReference>
<dbReference type="InterPro" id="IPR027409">
    <property type="entry name" value="GroEL-like_apical_dom_sf"/>
</dbReference>
<dbReference type="PANTHER" id="PTHR45633">
    <property type="entry name" value="60 KDA HEAT SHOCK PROTEIN, MITOCHONDRIAL"/>
    <property type="match status" value="1"/>
</dbReference>
<accession>A0AA41YUK7</accession>
<dbReference type="NCBIfam" id="NF009488">
    <property type="entry name" value="PRK12850.1"/>
    <property type="match status" value="1"/>
</dbReference>
<dbReference type="NCBIfam" id="NF000592">
    <property type="entry name" value="PRK00013.1"/>
    <property type="match status" value="1"/>
</dbReference>
<comment type="caution">
    <text evidence="9">The sequence shown here is derived from an EMBL/GenBank/DDBJ whole genome shotgun (WGS) entry which is preliminary data.</text>
</comment>
<evidence type="ECO:0000256" key="6">
    <source>
        <dbReference type="ARBA" id="ARBA00023235"/>
    </source>
</evidence>
<dbReference type="NCBIfam" id="NF009489">
    <property type="entry name" value="PRK12851.1"/>
    <property type="match status" value="1"/>
</dbReference>
<dbReference type="PROSITE" id="PS50890">
    <property type="entry name" value="PUA"/>
    <property type="match status" value="1"/>
</dbReference>
<keyword evidence="3" id="KW-0547">Nucleotide-binding</keyword>
<dbReference type="EMBL" id="JAMOIM010000007">
    <property type="protein sequence ID" value="MCW6508856.1"/>
    <property type="molecule type" value="Genomic_DNA"/>
</dbReference>
<keyword evidence="4" id="KW-0067">ATP-binding</keyword>
<evidence type="ECO:0000256" key="5">
    <source>
        <dbReference type="ARBA" id="ARBA00023186"/>
    </source>
</evidence>
<dbReference type="AlphaFoldDB" id="A0AA41YUK7"/>
<dbReference type="GO" id="GO:0016853">
    <property type="term" value="F:isomerase activity"/>
    <property type="evidence" value="ECO:0007669"/>
    <property type="project" value="UniProtKB-KW"/>
</dbReference>
<evidence type="ECO:0000256" key="7">
    <source>
        <dbReference type="RuleBase" id="RU000418"/>
    </source>
</evidence>
<evidence type="ECO:0000313" key="10">
    <source>
        <dbReference type="Proteomes" id="UP001165667"/>
    </source>
</evidence>
<dbReference type="FunFam" id="3.50.7.10:FF:000001">
    <property type="entry name" value="60 kDa chaperonin"/>
    <property type="match status" value="1"/>
</dbReference>
<dbReference type="GO" id="GO:0042026">
    <property type="term" value="P:protein refolding"/>
    <property type="evidence" value="ECO:0007669"/>
    <property type="project" value="InterPro"/>
</dbReference>
<reference evidence="9" key="1">
    <citation type="submission" date="2022-05" db="EMBL/GenBank/DDBJ databases">
        <authorList>
            <person name="Pankratov T."/>
        </authorList>
    </citation>
    <scope>NUCLEOTIDE SEQUENCE</scope>
    <source>
        <strain evidence="9">BP6-180914</strain>
    </source>
</reference>
<dbReference type="SUPFAM" id="SSF54849">
    <property type="entry name" value="GroEL-intermediate domain like"/>
    <property type="match status" value="1"/>
</dbReference>
<dbReference type="SUPFAM" id="SSF52029">
    <property type="entry name" value="GroEL apical domain-like"/>
    <property type="match status" value="1"/>
</dbReference>
<dbReference type="RefSeq" id="WP_282585222.1">
    <property type="nucleotide sequence ID" value="NZ_JAMOIM010000007.1"/>
</dbReference>